<dbReference type="InterPro" id="IPR013384">
    <property type="entry name" value="Flagell_FlgL"/>
</dbReference>
<evidence type="ECO:0000256" key="5">
    <source>
        <dbReference type="ARBA" id="ARBA00023143"/>
    </source>
</evidence>
<dbReference type="Gene3D" id="1.20.1330.10">
    <property type="entry name" value="f41 fragment of flagellin, N-terminal domain"/>
    <property type="match status" value="2"/>
</dbReference>
<dbReference type="Pfam" id="PF00669">
    <property type="entry name" value="Flagellin_N"/>
    <property type="match status" value="1"/>
</dbReference>
<keyword evidence="7" id="KW-0966">Cell projection</keyword>
<accession>A0AA37T8R5</accession>
<comment type="caution">
    <text evidence="7">The sequence shown here is derived from an EMBL/GenBank/DDBJ whole genome shotgun (WGS) entry which is preliminary data.</text>
</comment>
<dbReference type="PANTHER" id="PTHR42792">
    <property type="entry name" value="FLAGELLIN"/>
    <property type="match status" value="1"/>
</dbReference>
<dbReference type="AlphaFoldDB" id="A0AA37T8R5"/>
<reference evidence="7 8" key="1">
    <citation type="journal article" date="2014" name="Int. J. Syst. Evol. Microbiol.">
        <title>Complete genome sequence of Corynebacterium casei LMG S-19264T (=DSM 44701T), isolated from a smear-ripened cheese.</title>
        <authorList>
            <consortium name="US DOE Joint Genome Institute (JGI-PGF)"/>
            <person name="Walter F."/>
            <person name="Albersmeier A."/>
            <person name="Kalinowski J."/>
            <person name="Ruckert C."/>
        </authorList>
    </citation>
    <scope>NUCLEOTIDE SEQUENCE [LARGE SCALE GENOMIC DNA]</scope>
    <source>
        <strain evidence="7 8">NBRC 110095</strain>
    </source>
</reference>
<dbReference type="SUPFAM" id="SSF64518">
    <property type="entry name" value="Phase 1 flagellin"/>
    <property type="match status" value="1"/>
</dbReference>
<comment type="similarity">
    <text evidence="3">Belongs to the bacterial flagellin family.</text>
</comment>
<keyword evidence="4" id="KW-0964">Secreted</keyword>
<evidence type="ECO:0000313" key="8">
    <source>
        <dbReference type="Proteomes" id="UP001156870"/>
    </source>
</evidence>
<name>A0AA37T8R5_9GAMM</name>
<dbReference type="NCBIfam" id="TIGR02550">
    <property type="entry name" value="flagell_flgL"/>
    <property type="match status" value="1"/>
</dbReference>
<dbReference type="InterPro" id="IPR001029">
    <property type="entry name" value="Flagellin_N"/>
</dbReference>
<evidence type="ECO:0000259" key="6">
    <source>
        <dbReference type="Pfam" id="PF00669"/>
    </source>
</evidence>
<evidence type="ECO:0000256" key="4">
    <source>
        <dbReference type="ARBA" id="ARBA00022525"/>
    </source>
</evidence>
<evidence type="ECO:0000256" key="2">
    <source>
        <dbReference type="ARBA" id="ARBA00004613"/>
    </source>
</evidence>
<evidence type="ECO:0000256" key="3">
    <source>
        <dbReference type="ARBA" id="ARBA00005709"/>
    </source>
</evidence>
<dbReference type="GO" id="GO:0005576">
    <property type="term" value="C:extracellular region"/>
    <property type="evidence" value="ECO:0007669"/>
    <property type="project" value="UniProtKB-SubCell"/>
</dbReference>
<gene>
    <name evidence="7" type="primary">flgL</name>
    <name evidence="7" type="ORF">GCM10007877_17960</name>
</gene>
<evidence type="ECO:0000256" key="1">
    <source>
        <dbReference type="ARBA" id="ARBA00004365"/>
    </source>
</evidence>
<protein>
    <submittedName>
        <fullName evidence="7">Flagellar hook-associated protein FlgL</fullName>
    </submittedName>
</protein>
<dbReference type="InterPro" id="IPR001492">
    <property type="entry name" value="Flagellin"/>
</dbReference>
<sequence length="457" mass="49450">MMRVSTNQAFTGGINNIQDVYSRLLRKQEQISTGQEVLVPSDDPVAASRILNINEDNAILDRYLDNITLAENSLSEQETILDGVLVGVQRLEELAIQAGDGVLSNADREALALESQEIYEQLLGLANSQNARGEYIFAGSQSSIQPFQVQPDGTFIYVGDQAEREVEIAGGSYVNIRDSGWEVYMDTDNPRRVDTRTTNINNARIGGGALADELTFDNYFDLYTAVPQPQTTTITLTDNRDATDPDFPDVPVNYTATYLAPDGSGPFAVTAPVNVLNEDTASADGFLTLEVDMTAEMGQVFNIYVPVDTDGFPVGAGDADGAGPGVGEQMNFQIDRQERSGVIETAYALTQLLSEPADTPTDGQYLSDQLGVILDQLDAAGESIDRVTANVGARMNLLEATDALHEDAKLFNAEALSDIEDLDYVAALSELRLQETVLQAAQSSFVTVTNISLFDLL</sequence>
<keyword evidence="7" id="KW-0282">Flagellum</keyword>
<keyword evidence="7" id="KW-0969">Cilium</keyword>
<proteinExistence type="inferred from homology"/>
<dbReference type="GO" id="GO:0009424">
    <property type="term" value="C:bacterial-type flagellum hook"/>
    <property type="evidence" value="ECO:0007669"/>
    <property type="project" value="InterPro"/>
</dbReference>
<comment type="subcellular location">
    <subcellularLocation>
        <location evidence="1">Bacterial flagellum</location>
    </subcellularLocation>
    <subcellularLocation>
        <location evidence="2">Secreted</location>
    </subcellularLocation>
</comment>
<feature type="domain" description="Flagellin N-terminal" evidence="6">
    <location>
        <begin position="4"/>
        <end position="141"/>
    </location>
</feature>
<evidence type="ECO:0000313" key="7">
    <source>
        <dbReference type="EMBL" id="GLS26081.1"/>
    </source>
</evidence>
<organism evidence="7 8">
    <name type="scientific">Marinibactrum halimedae</name>
    <dbReference type="NCBI Taxonomy" id="1444977"/>
    <lineage>
        <taxon>Bacteria</taxon>
        <taxon>Pseudomonadati</taxon>
        <taxon>Pseudomonadota</taxon>
        <taxon>Gammaproteobacteria</taxon>
        <taxon>Cellvibrionales</taxon>
        <taxon>Cellvibrionaceae</taxon>
        <taxon>Marinibactrum</taxon>
    </lineage>
</organism>
<keyword evidence="5" id="KW-0975">Bacterial flagellum</keyword>
<dbReference type="GO" id="GO:0005198">
    <property type="term" value="F:structural molecule activity"/>
    <property type="evidence" value="ECO:0007669"/>
    <property type="project" value="InterPro"/>
</dbReference>
<dbReference type="Proteomes" id="UP001156870">
    <property type="component" value="Unassembled WGS sequence"/>
</dbReference>
<dbReference type="EMBL" id="BSPD01000039">
    <property type="protein sequence ID" value="GLS26081.1"/>
    <property type="molecule type" value="Genomic_DNA"/>
</dbReference>
<dbReference type="PANTHER" id="PTHR42792:SF1">
    <property type="entry name" value="FLAGELLAR HOOK-ASSOCIATED PROTEIN 3"/>
    <property type="match status" value="1"/>
</dbReference>
<keyword evidence="8" id="KW-1185">Reference proteome</keyword>
<dbReference type="GO" id="GO:0071973">
    <property type="term" value="P:bacterial-type flagellum-dependent cell motility"/>
    <property type="evidence" value="ECO:0007669"/>
    <property type="project" value="InterPro"/>
</dbReference>